<name>A0ABN2JE07_9ACTN</name>
<evidence type="ECO:0000256" key="1">
    <source>
        <dbReference type="SAM" id="MobiDB-lite"/>
    </source>
</evidence>
<dbReference type="Proteomes" id="UP001499947">
    <property type="component" value="Unassembled WGS sequence"/>
</dbReference>
<accession>A0ABN2JE07</accession>
<feature type="region of interest" description="Disordered" evidence="1">
    <location>
        <begin position="56"/>
        <end position="79"/>
    </location>
</feature>
<gene>
    <name evidence="2" type="ORF">GCM10009680_75350</name>
</gene>
<proteinExistence type="predicted"/>
<organism evidence="2 3">
    <name type="scientific">Streptomyces yatensis</name>
    <dbReference type="NCBI Taxonomy" id="155177"/>
    <lineage>
        <taxon>Bacteria</taxon>
        <taxon>Bacillati</taxon>
        <taxon>Actinomycetota</taxon>
        <taxon>Actinomycetes</taxon>
        <taxon>Kitasatosporales</taxon>
        <taxon>Streptomycetaceae</taxon>
        <taxon>Streptomyces</taxon>
        <taxon>Streptomyces violaceusniger group</taxon>
    </lineage>
</organism>
<sequence>MLTVPDNSAPAPVAGWLWPLVREVKTDAVPGGTRGPRTGTWLEEPVITSMTRGILAANPGDSDPDMDEALRRVRSGGSR</sequence>
<evidence type="ECO:0000313" key="2">
    <source>
        <dbReference type="EMBL" id="GAA1722559.1"/>
    </source>
</evidence>
<dbReference type="EMBL" id="BAAALR010000099">
    <property type="protein sequence ID" value="GAA1722559.1"/>
    <property type="molecule type" value="Genomic_DNA"/>
</dbReference>
<reference evidence="2 3" key="1">
    <citation type="journal article" date="2019" name="Int. J. Syst. Evol. Microbiol.">
        <title>The Global Catalogue of Microorganisms (GCM) 10K type strain sequencing project: providing services to taxonomists for standard genome sequencing and annotation.</title>
        <authorList>
            <consortium name="The Broad Institute Genomics Platform"/>
            <consortium name="The Broad Institute Genome Sequencing Center for Infectious Disease"/>
            <person name="Wu L."/>
            <person name="Ma J."/>
        </authorList>
    </citation>
    <scope>NUCLEOTIDE SEQUENCE [LARGE SCALE GENOMIC DNA]</scope>
    <source>
        <strain evidence="2 3">JCM 13244</strain>
    </source>
</reference>
<protein>
    <submittedName>
        <fullName evidence="2">Uncharacterized protein</fullName>
    </submittedName>
</protein>
<keyword evidence="3" id="KW-1185">Reference proteome</keyword>
<comment type="caution">
    <text evidence="2">The sequence shown here is derived from an EMBL/GenBank/DDBJ whole genome shotgun (WGS) entry which is preliminary data.</text>
</comment>
<evidence type="ECO:0000313" key="3">
    <source>
        <dbReference type="Proteomes" id="UP001499947"/>
    </source>
</evidence>